<dbReference type="Proteomes" id="UP000036681">
    <property type="component" value="Unplaced"/>
</dbReference>
<evidence type="ECO:0000313" key="4">
    <source>
        <dbReference type="WBParaSite" id="ALUE_0000179301-mRNA-1"/>
    </source>
</evidence>
<evidence type="ECO:0000313" key="3">
    <source>
        <dbReference type="Proteomes" id="UP000036681"/>
    </source>
</evidence>
<dbReference type="WBParaSite" id="ALUE_0000179301-mRNA-1">
    <property type="protein sequence ID" value="ALUE_0000179301-mRNA-1"/>
    <property type="gene ID" value="ALUE_0000179301"/>
</dbReference>
<evidence type="ECO:0000256" key="1">
    <source>
        <dbReference type="SAM" id="Phobius"/>
    </source>
</evidence>
<name>A0A0M3HJU8_ASCLU</name>
<feature type="transmembrane region" description="Helical" evidence="1">
    <location>
        <begin position="35"/>
        <end position="58"/>
    </location>
</feature>
<reference evidence="4" key="1">
    <citation type="submission" date="2017-02" db="UniProtKB">
        <authorList>
            <consortium name="WormBaseParasite"/>
        </authorList>
    </citation>
    <scope>IDENTIFICATION</scope>
</reference>
<evidence type="ECO:0000259" key="2">
    <source>
        <dbReference type="Pfam" id="PF20262"/>
    </source>
</evidence>
<sequence length="143" mass="16415">MTTHWSKVSKIVRELVGKKIGGTALYSFTEFVVDINLPISLVILPILQSKVIFIVIFIQRYFRFIGNSIEVLFCFAVTSLEVGKVIHEKRRISLQTRFHEYPFRSSIRNSEKSFILQFSFRITRSPSAILSLSLSLSLSKLSL</sequence>
<protein>
    <submittedName>
        <fullName evidence="4">UNC80_C domain-containing protein</fullName>
    </submittedName>
</protein>
<keyword evidence="3" id="KW-1185">Reference proteome</keyword>
<organism evidence="3 4">
    <name type="scientific">Ascaris lumbricoides</name>
    <name type="common">Giant roundworm</name>
    <dbReference type="NCBI Taxonomy" id="6252"/>
    <lineage>
        <taxon>Eukaryota</taxon>
        <taxon>Metazoa</taxon>
        <taxon>Ecdysozoa</taxon>
        <taxon>Nematoda</taxon>
        <taxon>Chromadorea</taxon>
        <taxon>Rhabditida</taxon>
        <taxon>Spirurina</taxon>
        <taxon>Ascaridomorpha</taxon>
        <taxon>Ascaridoidea</taxon>
        <taxon>Ascarididae</taxon>
        <taxon>Ascaris</taxon>
    </lineage>
</organism>
<proteinExistence type="predicted"/>
<dbReference type="Pfam" id="PF20262">
    <property type="entry name" value="UNC80_C"/>
    <property type="match status" value="1"/>
</dbReference>
<dbReference type="InterPro" id="IPR046460">
    <property type="entry name" value="UNC80_C"/>
</dbReference>
<keyword evidence="1" id="KW-0472">Membrane</keyword>
<keyword evidence="1" id="KW-1133">Transmembrane helix</keyword>
<accession>A0A0M3HJU8</accession>
<keyword evidence="1" id="KW-0812">Transmembrane</keyword>
<feature type="domain" description="Protein UNC80 C-terminal" evidence="2">
    <location>
        <begin position="2"/>
        <end position="52"/>
    </location>
</feature>
<dbReference type="AlphaFoldDB" id="A0A0M3HJU8"/>